<dbReference type="AlphaFoldDB" id="A0A0C3E3S4"/>
<feature type="region of interest" description="Disordered" evidence="1">
    <location>
        <begin position="360"/>
        <end position="381"/>
    </location>
</feature>
<evidence type="ECO:0008006" key="4">
    <source>
        <dbReference type="Google" id="ProtNLM"/>
    </source>
</evidence>
<accession>A0A0C3E3S4</accession>
<evidence type="ECO:0000313" key="2">
    <source>
        <dbReference type="EMBL" id="KIM62671.1"/>
    </source>
</evidence>
<dbReference type="STRING" id="1036808.A0A0C3E3S4"/>
<keyword evidence="3" id="KW-1185">Reference proteome</keyword>
<dbReference type="OrthoDB" id="3244370at2759"/>
<feature type="compositionally biased region" description="Low complexity" evidence="1">
    <location>
        <begin position="294"/>
        <end position="311"/>
    </location>
</feature>
<name>A0A0C3E3S4_9AGAM</name>
<feature type="compositionally biased region" description="Polar residues" evidence="1">
    <location>
        <begin position="411"/>
        <end position="421"/>
    </location>
</feature>
<proteinExistence type="predicted"/>
<feature type="region of interest" description="Disordered" evidence="1">
    <location>
        <begin position="401"/>
        <end position="421"/>
    </location>
</feature>
<evidence type="ECO:0000256" key="1">
    <source>
        <dbReference type="SAM" id="MobiDB-lite"/>
    </source>
</evidence>
<feature type="region of interest" description="Disordered" evidence="1">
    <location>
        <begin position="244"/>
        <end position="324"/>
    </location>
</feature>
<reference evidence="2 3" key="1">
    <citation type="submission" date="2014-04" db="EMBL/GenBank/DDBJ databases">
        <authorList>
            <consortium name="DOE Joint Genome Institute"/>
            <person name="Kuo A."/>
            <person name="Kohler A."/>
            <person name="Nagy L.G."/>
            <person name="Floudas D."/>
            <person name="Copeland A."/>
            <person name="Barry K.W."/>
            <person name="Cichocki N."/>
            <person name="Veneault-Fourrey C."/>
            <person name="LaButti K."/>
            <person name="Lindquist E.A."/>
            <person name="Lipzen A."/>
            <person name="Lundell T."/>
            <person name="Morin E."/>
            <person name="Murat C."/>
            <person name="Sun H."/>
            <person name="Tunlid A."/>
            <person name="Henrissat B."/>
            <person name="Grigoriev I.V."/>
            <person name="Hibbett D.S."/>
            <person name="Martin F."/>
            <person name="Nordberg H.P."/>
            <person name="Cantor M.N."/>
            <person name="Hua S.X."/>
        </authorList>
    </citation>
    <scope>NUCLEOTIDE SEQUENCE [LARGE SCALE GENOMIC DNA]</scope>
    <source>
        <strain evidence="2 3">Foug A</strain>
    </source>
</reference>
<feature type="compositionally biased region" description="Low complexity" evidence="1">
    <location>
        <begin position="258"/>
        <end position="280"/>
    </location>
</feature>
<evidence type="ECO:0000313" key="3">
    <source>
        <dbReference type="Proteomes" id="UP000053989"/>
    </source>
</evidence>
<dbReference type="Proteomes" id="UP000053989">
    <property type="component" value="Unassembled WGS sequence"/>
</dbReference>
<dbReference type="HOGENOM" id="CLU_021425_0_0_1"/>
<dbReference type="EMBL" id="KN822040">
    <property type="protein sequence ID" value="KIM62671.1"/>
    <property type="molecule type" value="Genomic_DNA"/>
</dbReference>
<organism evidence="2 3">
    <name type="scientific">Scleroderma citrinum Foug A</name>
    <dbReference type="NCBI Taxonomy" id="1036808"/>
    <lineage>
        <taxon>Eukaryota</taxon>
        <taxon>Fungi</taxon>
        <taxon>Dikarya</taxon>
        <taxon>Basidiomycota</taxon>
        <taxon>Agaricomycotina</taxon>
        <taxon>Agaricomycetes</taxon>
        <taxon>Agaricomycetidae</taxon>
        <taxon>Boletales</taxon>
        <taxon>Sclerodermatineae</taxon>
        <taxon>Sclerodermataceae</taxon>
        <taxon>Scleroderma</taxon>
    </lineage>
</organism>
<sequence>MDSFPTGAGATGAPISPDAWKRAVYRSAPPCFHVELLPPEKHGGSYSFGLRVCPIKNDMASFSARSSASHLGYEIWRRWEDCLAFQESLEIEYSRMAREKRNRLAAGKGIKKNGVYFHGDQAASFESLPPGPDPHSVAQDIHNHVPKLTKKGTIFRASQATVNQRHSEFQAMINALFDEDVPTLIKELKTTHTFTDFFGFWRRDHDLARKLGKELTPTKSRSTITGSPLSEYFFASSPSLLDILPSPPRQGLQHQSTRRLSFVSDSSSSASSVTTPASRRSPPRRTVPPGGGSPSKSTSTLGGSPTSSFLPSTPPRQASSVSHQPTVALHDIPVRFGHVPEALISDRPTSMLESLPEDRELPGAIGKMGDHSSRPRRRAGSIASEVNRGARVYGSHSSFHPLSEFGEQEPNYLSSPSRQPRYSWQTTASSRAAAYLEELGIDYSLPTPHPESNHFPRASMCSMKSVMTGERVDAVVPRSPRHTMTGRTASIGSYRRRPMSLPDDDVFLDDEPWVDHDGHDQEDDILDAYFYDSIFPGSSPNVATPTGSAFHFPQGTSPMQSIRRSSLATSVSSWSTASSHEGTVLSIKAMHEESIVMLRIPRILPFAELRQKIYDKFVHQEKSPISESFAIAVLVPSPSERAGGGRERRGSLSSCDGKKGALHFVASQEEWEQAITRYGTKLLLRIIGSKE</sequence>
<dbReference type="InParanoid" id="A0A0C3E3S4"/>
<reference evidence="3" key="2">
    <citation type="submission" date="2015-01" db="EMBL/GenBank/DDBJ databases">
        <title>Evolutionary Origins and Diversification of the Mycorrhizal Mutualists.</title>
        <authorList>
            <consortium name="DOE Joint Genome Institute"/>
            <consortium name="Mycorrhizal Genomics Consortium"/>
            <person name="Kohler A."/>
            <person name="Kuo A."/>
            <person name="Nagy L.G."/>
            <person name="Floudas D."/>
            <person name="Copeland A."/>
            <person name="Barry K.W."/>
            <person name="Cichocki N."/>
            <person name="Veneault-Fourrey C."/>
            <person name="LaButti K."/>
            <person name="Lindquist E.A."/>
            <person name="Lipzen A."/>
            <person name="Lundell T."/>
            <person name="Morin E."/>
            <person name="Murat C."/>
            <person name="Riley R."/>
            <person name="Ohm R."/>
            <person name="Sun H."/>
            <person name="Tunlid A."/>
            <person name="Henrissat B."/>
            <person name="Grigoriev I.V."/>
            <person name="Hibbett D.S."/>
            <person name="Martin F."/>
        </authorList>
    </citation>
    <scope>NUCLEOTIDE SEQUENCE [LARGE SCALE GENOMIC DNA]</scope>
    <source>
        <strain evidence="3">Foug A</strain>
    </source>
</reference>
<gene>
    <name evidence="2" type="ORF">SCLCIDRAFT_1214771</name>
</gene>
<protein>
    <recommendedName>
        <fullName evidence="4">PX domain-containing protein</fullName>
    </recommendedName>
</protein>